<proteinExistence type="predicted"/>
<dbReference type="EMBL" id="JAPDDS010000001">
    <property type="protein sequence ID" value="MCW1883558.1"/>
    <property type="molecule type" value="Genomic_DNA"/>
</dbReference>
<feature type="domain" description="DUF6799" evidence="1">
    <location>
        <begin position="72"/>
        <end position="131"/>
    </location>
</feature>
<gene>
    <name evidence="2" type="ORF">OKA04_02390</name>
</gene>
<feature type="domain" description="DUF6799" evidence="1">
    <location>
        <begin position="5"/>
        <end position="64"/>
    </location>
</feature>
<evidence type="ECO:0000313" key="2">
    <source>
        <dbReference type="EMBL" id="MCW1883558.1"/>
    </source>
</evidence>
<dbReference type="Proteomes" id="UP001207930">
    <property type="component" value="Unassembled WGS sequence"/>
</dbReference>
<comment type="caution">
    <text evidence="2">The sequence shown here is derived from an EMBL/GenBank/DDBJ whole genome shotgun (WGS) entry which is preliminary data.</text>
</comment>
<reference evidence="2 3" key="1">
    <citation type="submission" date="2022-10" db="EMBL/GenBank/DDBJ databases">
        <title>Luteolibacter flavescens strain MCCC 1K03193, whole genome shotgun sequencing project.</title>
        <authorList>
            <person name="Zhao G."/>
            <person name="Shen L."/>
        </authorList>
    </citation>
    <scope>NUCLEOTIDE SEQUENCE [LARGE SCALE GENOMIC DNA]</scope>
    <source>
        <strain evidence="2 3">MCCC 1K03193</strain>
    </source>
</reference>
<dbReference type="InterPro" id="IPR046478">
    <property type="entry name" value="DUF6799"/>
</dbReference>
<organism evidence="2 3">
    <name type="scientific">Luteolibacter flavescens</name>
    <dbReference type="NCBI Taxonomy" id="1859460"/>
    <lineage>
        <taxon>Bacteria</taxon>
        <taxon>Pseudomonadati</taxon>
        <taxon>Verrucomicrobiota</taxon>
        <taxon>Verrucomicrobiia</taxon>
        <taxon>Verrucomicrobiales</taxon>
        <taxon>Verrucomicrobiaceae</taxon>
        <taxon>Luteolibacter</taxon>
    </lineage>
</organism>
<evidence type="ECO:0000259" key="1">
    <source>
        <dbReference type="Pfam" id="PF20606"/>
    </source>
</evidence>
<accession>A0ABT3FJ17</accession>
<dbReference type="Pfam" id="PF20606">
    <property type="entry name" value="DUF6799"/>
    <property type="match status" value="2"/>
</dbReference>
<name>A0ABT3FJ17_9BACT</name>
<sequence>MASADDFTMKDGKLMAIEDGESIEVMQGVTLQDGTEITRGGDVTSADGRTWKLQEGDKLMEDGTFRARIFMNGVLKENGNVLIVRAGEKLELSKETTLTDGTRVMTDGSVIPKDGEKWSLKDNDAILIDGRPLLEGSVIIKDSKPHLVKECMGEPLDEKTKLGDTEIHPDLTVDFKGDGDETALKEGDIVKPDGTILRADRTKK</sequence>
<keyword evidence="3" id="KW-1185">Reference proteome</keyword>
<protein>
    <recommendedName>
        <fullName evidence="1">DUF6799 domain-containing protein</fullName>
    </recommendedName>
</protein>
<evidence type="ECO:0000313" key="3">
    <source>
        <dbReference type="Proteomes" id="UP001207930"/>
    </source>
</evidence>